<feature type="transmembrane region" description="Helical" evidence="6">
    <location>
        <begin position="91"/>
        <end position="118"/>
    </location>
</feature>
<comment type="similarity">
    <text evidence="2">Belongs to the EamA transporter family.</text>
</comment>
<comment type="subcellular location">
    <subcellularLocation>
        <location evidence="1">Membrane</location>
        <topology evidence="1">Multi-pass membrane protein</topology>
    </subcellularLocation>
</comment>
<evidence type="ECO:0000256" key="2">
    <source>
        <dbReference type="ARBA" id="ARBA00007362"/>
    </source>
</evidence>
<feature type="transmembrane region" description="Helical" evidence="6">
    <location>
        <begin position="183"/>
        <end position="201"/>
    </location>
</feature>
<evidence type="ECO:0000256" key="3">
    <source>
        <dbReference type="ARBA" id="ARBA00022692"/>
    </source>
</evidence>
<dbReference type="PATRIC" id="fig|45070.6.peg.726"/>
<evidence type="ECO:0000313" key="8">
    <source>
        <dbReference type="EMBL" id="KTD35698.1"/>
    </source>
</evidence>
<evidence type="ECO:0000256" key="1">
    <source>
        <dbReference type="ARBA" id="ARBA00004141"/>
    </source>
</evidence>
<accession>A0A0W0WTR0</accession>
<dbReference type="PANTHER" id="PTHR32322:SF2">
    <property type="entry name" value="EAMA DOMAIN-CONTAINING PROTEIN"/>
    <property type="match status" value="1"/>
</dbReference>
<evidence type="ECO:0000259" key="7">
    <source>
        <dbReference type="Pfam" id="PF00892"/>
    </source>
</evidence>
<keyword evidence="3 6" id="KW-0812">Transmembrane</keyword>
<dbReference type="EMBL" id="LNYO01000013">
    <property type="protein sequence ID" value="KTD35698.1"/>
    <property type="molecule type" value="Genomic_DNA"/>
</dbReference>
<dbReference type="Proteomes" id="UP000054725">
    <property type="component" value="Unassembled WGS sequence"/>
</dbReference>
<feature type="transmembrane region" description="Helical" evidence="6">
    <location>
        <begin position="32"/>
        <end position="55"/>
    </location>
</feature>
<proteinExistence type="inferred from homology"/>
<name>A0A0W0WTR0_9GAMM</name>
<feature type="transmembrane region" description="Helical" evidence="6">
    <location>
        <begin position="267"/>
        <end position="284"/>
    </location>
</feature>
<evidence type="ECO:0000313" key="9">
    <source>
        <dbReference type="Proteomes" id="UP000054725"/>
    </source>
</evidence>
<keyword evidence="5 6" id="KW-0472">Membrane</keyword>
<sequence>MNIGFIFAILAALFNASVGVLSEGAFISGVSAVQVAFYKCLVALLILSIALSCNSSQLKECFALRKHIFKIIPLALCGIFVLYYFETSAYQFTSIALTVFTLQGVSTITTFLASHFVLKVRHSQKDWLSLVLAMIGLAIFYLSSNDSFKINWGLLLATVAGIGYGLFLTLNKKVKLPHQGVPLLWWLLLLGTIFLAIPSTFNQFTLPSFNGLICIAALAILGTIGGFYCTIKALTLLDAAKVQLYELSEPIFAAALGLLFFDQILGFSDILGALFIFSAILLLNRPIKSAAVSEDLIH</sequence>
<dbReference type="InterPro" id="IPR050638">
    <property type="entry name" value="AA-Vitamin_Transporters"/>
</dbReference>
<dbReference type="PANTHER" id="PTHR32322">
    <property type="entry name" value="INNER MEMBRANE TRANSPORTER"/>
    <property type="match status" value="1"/>
</dbReference>
<feature type="transmembrane region" description="Helical" evidence="6">
    <location>
        <begin position="150"/>
        <end position="171"/>
    </location>
</feature>
<dbReference type="InterPro" id="IPR037185">
    <property type="entry name" value="EmrE-like"/>
</dbReference>
<dbReference type="SUPFAM" id="SSF103481">
    <property type="entry name" value="Multidrug resistance efflux transporter EmrE"/>
    <property type="match status" value="2"/>
</dbReference>
<dbReference type="STRING" id="45070.Lnau_0682"/>
<evidence type="ECO:0000256" key="6">
    <source>
        <dbReference type="SAM" id="Phobius"/>
    </source>
</evidence>
<feature type="transmembrane region" description="Helical" evidence="6">
    <location>
        <begin position="67"/>
        <end position="85"/>
    </location>
</feature>
<protein>
    <submittedName>
        <fullName evidence="8">Putative DMT superfamily transporter inner membrane protein</fullName>
    </submittedName>
</protein>
<dbReference type="AlphaFoldDB" id="A0A0W0WTR0"/>
<evidence type="ECO:0000256" key="4">
    <source>
        <dbReference type="ARBA" id="ARBA00022989"/>
    </source>
</evidence>
<gene>
    <name evidence="8" type="ORF">Lnau_0682</name>
</gene>
<feature type="domain" description="EamA" evidence="7">
    <location>
        <begin position="152"/>
        <end position="284"/>
    </location>
</feature>
<dbReference type="InterPro" id="IPR000620">
    <property type="entry name" value="EamA_dom"/>
</dbReference>
<feature type="transmembrane region" description="Helical" evidence="6">
    <location>
        <begin position="127"/>
        <end position="144"/>
    </location>
</feature>
<feature type="domain" description="EamA" evidence="7">
    <location>
        <begin position="3"/>
        <end position="141"/>
    </location>
</feature>
<feature type="transmembrane region" description="Helical" evidence="6">
    <location>
        <begin position="207"/>
        <end position="230"/>
    </location>
</feature>
<dbReference type="Pfam" id="PF00892">
    <property type="entry name" value="EamA"/>
    <property type="match status" value="2"/>
</dbReference>
<feature type="transmembrane region" description="Helical" evidence="6">
    <location>
        <begin position="242"/>
        <end position="261"/>
    </location>
</feature>
<reference evidence="8 9" key="1">
    <citation type="submission" date="2015-11" db="EMBL/GenBank/DDBJ databases">
        <title>Genomic analysis of 38 Legionella species identifies large and diverse effector repertoires.</title>
        <authorList>
            <person name="Burstein D."/>
            <person name="Amaro F."/>
            <person name="Zusman T."/>
            <person name="Lifshitz Z."/>
            <person name="Cohen O."/>
            <person name="Gilbert J.A."/>
            <person name="Pupko T."/>
            <person name="Shuman H.A."/>
            <person name="Segal G."/>
        </authorList>
    </citation>
    <scope>NUCLEOTIDE SEQUENCE [LARGE SCALE GENOMIC DNA]</scope>
    <source>
        <strain evidence="8 9">ATCC 49506</strain>
    </source>
</reference>
<dbReference type="GO" id="GO:0016020">
    <property type="term" value="C:membrane"/>
    <property type="evidence" value="ECO:0007669"/>
    <property type="project" value="UniProtKB-SubCell"/>
</dbReference>
<evidence type="ECO:0000256" key="5">
    <source>
        <dbReference type="ARBA" id="ARBA00023136"/>
    </source>
</evidence>
<comment type="caution">
    <text evidence="8">The sequence shown here is derived from an EMBL/GenBank/DDBJ whole genome shotgun (WGS) entry which is preliminary data.</text>
</comment>
<dbReference type="RefSeq" id="WP_058503750.1">
    <property type="nucleotide sequence ID" value="NZ_CAAAIF010000001.1"/>
</dbReference>
<keyword evidence="4 6" id="KW-1133">Transmembrane helix</keyword>
<dbReference type="OrthoDB" id="8611655at2"/>
<organism evidence="8 9">
    <name type="scientific">Legionella nautarum</name>
    <dbReference type="NCBI Taxonomy" id="45070"/>
    <lineage>
        <taxon>Bacteria</taxon>
        <taxon>Pseudomonadati</taxon>
        <taxon>Pseudomonadota</taxon>
        <taxon>Gammaproteobacteria</taxon>
        <taxon>Legionellales</taxon>
        <taxon>Legionellaceae</taxon>
        <taxon>Legionella</taxon>
    </lineage>
</organism>
<keyword evidence="9" id="KW-1185">Reference proteome</keyword>